<accession>A0A7W7IRM9</accession>
<evidence type="ECO:0000313" key="3">
    <source>
        <dbReference type="Proteomes" id="UP000539957"/>
    </source>
</evidence>
<keyword evidence="1" id="KW-0732">Signal</keyword>
<sequence length="175" mass="18884">MRAAIVAILFTSLIAACSADSGLGQQAVPANWRAVAFDPCCTIHVPPTFREVPKPSGVRDPSFIVVGNDATEIVFEYRPQVSFPEGPLGQQDWSQDRMKVDGQEADLVSYAATDAFVGGRTLRMRARRPEAQTHQSAPTPARGMELGATANCRTDADCDVARRVFSLINFSDSPG</sequence>
<dbReference type="RefSeq" id="WP_184271491.1">
    <property type="nucleotide sequence ID" value="NZ_JACHKY010000004.1"/>
</dbReference>
<evidence type="ECO:0008006" key="4">
    <source>
        <dbReference type="Google" id="ProtNLM"/>
    </source>
</evidence>
<dbReference type="EMBL" id="JACHKY010000004">
    <property type="protein sequence ID" value="MBB4799018.1"/>
    <property type="molecule type" value="Genomic_DNA"/>
</dbReference>
<feature type="signal peptide" evidence="1">
    <location>
        <begin position="1"/>
        <end position="19"/>
    </location>
</feature>
<comment type="caution">
    <text evidence="2">The sequence shown here is derived from an EMBL/GenBank/DDBJ whole genome shotgun (WGS) entry which is preliminary data.</text>
</comment>
<dbReference type="Proteomes" id="UP000539957">
    <property type="component" value="Unassembled WGS sequence"/>
</dbReference>
<keyword evidence="3" id="KW-1185">Reference proteome</keyword>
<reference evidence="2 3" key="1">
    <citation type="submission" date="2020-08" db="EMBL/GenBank/DDBJ databases">
        <title>Functional genomics of gut bacteria from endangered species of beetles.</title>
        <authorList>
            <person name="Carlos-Shanley C."/>
        </authorList>
    </citation>
    <scope>NUCLEOTIDE SEQUENCE [LARGE SCALE GENOMIC DNA]</scope>
    <source>
        <strain evidence="2 3">S00123</strain>
    </source>
</reference>
<protein>
    <recommendedName>
        <fullName evidence="4">Lipoprotein</fullName>
    </recommendedName>
</protein>
<evidence type="ECO:0000256" key="1">
    <source>
        <dbReference type="SAM" id="SignalP"/>
    </source>
</evidence>
<gene>
    <name evidence="2" type="ORF">HNP32_002772</name>
</gene>
<feature type="chain" id="PRO_5030517783" description="Lipoprotein" evidence="1">
    <location>
        <begin position="20"/>
        <end position="175"/>
    </location>
</feature>
<proteinExistence type="predicted"/>
<organism evidence="2 3">
    <name type="scientific">Brevundimonas bullata</name>
    <dbReference type="NCBI Taxonomy" id="13160"/>
    <lineage>
        <taxon>Bacteria</taxon>
        <taxon>Pseudomonadati</taxon>
        <taxon>Pseudomonadota</taxon>
        <taxon>Alphaproteobacteria</taxon>
        <taxon>Caulobacterales</taxon>
        <taxon>Caulobacteraceae</taxon>
        <taxon>Brevundimonas</taxon>
    </lineage>
</organism>
<name>A0A7W7IRM9_9CAUL</name>
<evidence type="ECO:0000313" key="2">
    <source>
        <dbReference type="EMBL" id="MBB4799018.1"/>
    </source>
</evidence>
<dbReference type="AlphaFoldDB" id="A0A7W7IRM9"/>
<dbReference type="PROSITE" id="PS51257">
    <property type="entry name" value="PROKAR_LIPOPROTEIN"/>
    <property type="match status" value="1"/>
</dbReference>